<evidence type="ECO:0000313" key="8">
    <source>
        <dbReference type="Proteomes" id="UP000051586"/>
    </source>
</evidence>
<sequence>MAKITVYNVQESEEHYYTELNHYDFELQLINEPLTKETAGFAQDSVGVLIDGTTQADADLLAVLKNMGVKYFFTRFAGYNNIDVDAANARGIMVAYVPSYSPFAVAELAMTLGLDLTRHIFAASSMTQSGDFRITPEYFSKEIDQLTVGIIGVGHIGSAEAKLYHDLGARVLGYQRHKNENSNVTFVTLEELLMQSDIVSLHVPYEPGVNDLMIGATELGRMKSNAVLVNTARGELVDTVAVNGALADQAIAGFGTDVLPAETGVSGKHFDRLEQVADKNLLELMKNYPNVIVTPHVGFNTEPAMKDMIKTSFANFHEALTTGKTINQLK</sequence>
<dbReference type="STRING" id="1423745.GCA_001311215_01018"/>
<dbReference type="InterPro" id="IPR058205">
    <property type="entry name" value="D-LDH-like"/>
</dbReference>
<dbReference type="AlphaFoldDB" id="A0A0R2CMK0"/>
<comment type="caution">
    <text evidence="7">The sequence shown here is derived from an EMBL/GenBank/DDBJ whole genome shotgun (WGS) entry which is preliminary data.</text>
</comment>
<keyword evidence="2 4" id="KW-0560">Oxidoreductase</keyword>
<dbReference type="EMBL" id="AYZI01000002">
    <property type="protein sequence ID" value="KRM92290.1"/>
    <property type="molecule type" value="Genomic_DNA"/>
</dbReference>
<dbReference type="SUPFAM" id="SSF52283">
    <property type="entry name" value="Formate/glycerate dehydrogenase catalytic domain-like"/>
    <property type="match status" value="1"/>
</dbReference>
<name>A0A0R2CMK0_9LACO</name>
<gene>
    <name evidence="7" type="ORF">FC87_GL000421</name>
</gene>
<dbReference type="PANTHER" id="PTHR43026:SF1">
    <property type="entry name" value="2-HYDROXYACID DEHYDROGENASE HOMOLOG 1-RELATED"/>
    <property type="match status" value="1"/>
</dbReference>
<evidence type="ECO:0000256" key="4">
    <source>
        <dbReference type="RuleBase" id="RU003719"/>
    </source>
</evidence>
<dbReference type="PROSITE" id="PS00671">
    <property type="entry name" value="D_2_HYDROXYACID_DH_3"/>
    <property type="match status" value="1"/>
</dbReference>
<protein>
    <submittedName>
        <fullName evidence="7">D-lactate dehydrogenase</fullName>
    </submittedName>
</protein>
<feature type="domain" description="D-isomer specific 2-hydroxyacid dehydrogenase catalytic" evidence="5">
    <location>
        <begin position="7"/>
        <end position="329"/>
    </location>
</feature>
<dbReference type="SUPFAM" id="SSF51735">
    <property type="entry name" value="NAD(P)-binding Rossmann-fold domains"/>
    <property type="match status" value="1"/>
</dbReference>
<comment type="similarity">
    <text evidence="1 4">Belongs to the D-isomer specific 2-hydroxyacid dehydrogenase family.</text>
</comment>
<evidence type="ECO:0000259" key="6">
    <source>
        <dbReference type="Pfam" id="PF02826"/>
    </source>
</evidence>
<keyword evidence="3" id="KW-0520">NAD</keyword>
<dbReference type="GO" id="GO:0008720">
    <property type="term" value="F:D-lactate dehydrogenase (NAD+) activity"/>
    <property type="evidence" value="ECO:0007669"/>
    <property type="project" value="TreeGrafter"/>
</dbReference>
<dbReference type="InterPro" id="IPR006139">
    <property type="entry name" value="D-isomer_2_OHA_DH_cat_dom"/>
</dbReference>
<reference evidence="7 8" key="1">
    <citation type="journal article" date="2015" name="Genome Announc.">
        <title>Expanding the biotechnology potential of lactobacilli through comparative genomics of 213 strains and associated genera.</title>
        <authorList>
            <person name="Sun Z."/>
            <person name="Harris H.M."/>
            <person name="McCann A."/>
            <person name="Guo C."/>
            <person name="Argimon S."/>
            <person name="Zhang W."/>
            <person name="Yang X."/>
            <person name="Jeffery I.B."/>
            <person name="Cooney J.C."/>
            <person name="Kagawa T.F."/>
            <person name="Liu W."/>
            <person name="Song Y."/>
            <person name="Salvetti E."/>
            <person name="Wrobel A."/>
            <person name="Rasinkangas P."/>
            <person name="Parkhill J."/>
            <person name="Rea M.C."/>
            <person name="O'Sullivan O."/>
            <person name="Ritari J."/>
            <person name="Douillard F.P."/>
            <person name="Paul Ross R."/>
            <person name="Yang R."/>
            <person name="Briner A.E."/>
            <person name="Felis G.E."/>
            <person name="de Vos W.M."/>
            <person name="Barrangou R."/>
            <person name="Klaenhammer T.R."/>
            <person name="Caufield P.W."/>
            <person name="Cui Y."/>
            <person name="Zhang H."/>
            <person name="O'Toole P.W."/>
        </authorList>
    </citation>
    <scope>NUCLEOTIDE SEQUENCE [LARGE SCALE GENOMIC DNA]</scope>
    <source>
        <strain evidence="7 8">DSM 22689</strain>
    </source>
</reference>
<dbReference type="Pfam" id="PF00389">
    <property type="entry name" value="2-Hacid_dh"/>
    <property type="match status" value="1"/>
</dbReference>
<dbReference type="GO" id="GO:0051287">
    <property type="term" value="F:NAD binding"/>
    <property type="evidence" value="ECO:0007669"/>
    <property type="project" value="InterPro"/>
</dbReference>
<evidence type="ECO:0000259" key="5">
    <source>
        <dbReference type="Pfam" id="PF00389"/>
    </source>
</evidence>
<accession>A0A0R2CMK0</accession>
<dbReference type="InterPro" id="IPR006140">
    <property type="entry name" value="D-isomer_DH_NAD-bd"/>
</dbReference>
<proteinExistence type="inferred from homology"/>
<dbReference type="RefSeq" id="WP_035421257.1">
    <property type="nucleotide sequence ID" value="NZ_AYZI01000002.1"/>
</dbReference>
<organism evidence="7 8">
    <name type="scientific">Fructilactobacillus florum DSM 22689 = JCM 16035</name>
    <dbReference type="NCBI Taxonomy" id="1423745"/>
    <lineage>
        <taxon>Bacteria</taxon>
        <taxon>Bacillati</taxon>
        <taxon>Bacillota</taxon>
        <taxon>Bacilli</taxon>
        <taxon>Lactobacillales</taxon>
        <taxon>Lactobacillaceae</taxon>
        <taxon>Fructilactobacillus</taxon>
    </lineage>
</organism>
<dbReference type="PATRIC" id="fig|1423745.4.peg.446"/>
<evidence type="ECO:0000256" key="2">
    <source>
        <dbReference type="ARBA" id="ARBA00023002"/>
    </source>
</evidence>
<dbReference type="Pfam" id="PF02826">
    <property type="entry name" value="2-Hacid_dh_C"/>
    <property type="match status" value="1"/>
</dbReference>
<evidence type="ECO:0000256" key="1">
    <source>
        <dbReference type="ARBA" id="ARBA00005854"/>
    </source>
</evidence>
<feature type="domain" description="D-isomer specific 2-hydroxyacid dehydrogenase NAD-binding" evidence="6">
    <location>
        <begin position="111"/>
        <end position="298"/>
    </location>
</feature>
<dbReference type="InterPro" id="IPR036291">
    <property type="entry name" value="NAD(P)-bd_dom_sf"/>
</dbReference>
<dbReference type="InterPro" id="IPR029753">
    <property type="entry name" value="D-isomer_DH_CS"/>
</dbReference>
<evidence type="ECO:0000313" key="7">
    <source>
        <dbReference type="EMBL" id="KRM92290.1"/>
    </source>
</evidence>
<dbReference type="Proteomes" id="UP000051586">
    <property type="component" value="Unassembled WGS sequence"/>
</dbReference>
<dbReference type="Gene3D" id="3.40.50.720">
    <property type="entry name" value="NAD(P)-binding Rossmann-like Domain"/>
    <property type="match status" value="2"/>
</dbReference>
<dbReference type="PANTHER" id="PTHR43026">
    <property type="entry name" value="2-HYDROXYACID DEHYDROGENASE HOMOLOG 1-RELATED"/>
    <property type="match status" value="1"/>
</dbReference>
<evidence type="ECO:0000256" key="3">
    <source>
        <dbReference type="ARBA" id="ARBA00023027"/>
    </source>
</evidence>